<reference evidence="1 2" key="1">
    <citation type="journal article" date="2019" name="Sci. Rep.">
        <title>Orb-weaving spider Araneus ventricosus genome elucidates the spidroin gene catalogue.</title>
        <authorList>
            <person name="Kono N."/>
            <person name="Nakamura H."/>
            <person name="Ohtoshi R."/>
            <person name="Moran D.A.P."/>
            <person name="Shinohara A."/>
            <person name="Yoshida Y."/>
            <person name="Fujiwara M."/>
            <person name="Mori M."/>
            <person name="Tomita M."/>
            <person name="Arakawa K."/>
        </authorList>
    </citation>
    <scope>NUCLEOTIDE SEQUENCE [LARGE SCALE GENOMIC DNA]</scope>
</reference>
<evidence type="ECO:0008006" key="3">
    <source>
        <dbReference type="Google" id="ProtNLM"/>
    </source>
</evidence>
<dbReference type="AlphaFoldDB" id="A0A4Y2MWC1"/>
<proteinExistence type="predicted"/>
<dbReference type="OrthoDB" id="616263at2759"/>
<accession>A0A4Y2MWC1</accession>
<comment type="caution">
    <text evidence="1">The sequence shown here is derived from an EMBL/GenBank/DDBJ whole genome shotgun (WGS) entry which is preliminary data.</text>
</comment>
<gene>
    <name evidence="1" type="ORF">AVEN_27313_1</name>
</gene>
<protein>
    <recommendedName>
        <fullName evidence="3">Mos1 transposase HTH domain-containing protein</fullName>
    </recommendedName>
</protein>
<dbReference type="EMBL" id="BGPR01008083">
    <property type="protein sequence ID" value="GBN31458.1"/>
    <property type="molecule type" value="Genomic_DNA"/>
</dbReference>
<evidence type="ECO:0000313" key="2">
    <source>
        <dbReference type="Proteomes" id="UP000499080"/>
    </source>
</evidence>
<keyword evidence="2" id="KW-1185">Reference proteome</keyword>
<evidence type="ECO:0000313" key="1">
    <source>
        <dbReference type="EMBL" id="GBN31458.1"/>
    </source>
</evidence>
<dbReference type="Proteomes" id="UP000499080">
    <property type="component" value="Unassembled WGS sequence"/>
</dbReference>
<name>A0A4Y2MWC1_ARAVE</name>
<sequence>MMDSSRSAQRAVIRFLRAKEEHASQIYRKLKEVYGEQCARCTLFRWYQRHKPGRVNTKDLPRPGHSHVVSDQQCHDFGCG</sequence>
<organism evidence="1 2">
    <name type="scientific">Araneus ventricosus</name>
    <name type="common">Orbweaver spider</name>
    <name type="synonym">Epeira ventricosa</name>
    <dbReference type="NCBI Taxonomy" id="182803"/>
    <lineage>
        <taxon>Eukaryota</taxon>
        <taxon>Metazoa</taxon>
        <taxon>Ecdysozoa</taxon>
        <taxon>Arthropoda</taxon>
        <taxon>Chelicerata</taxon>
        <taxon>Arachnida</taxon>
        <taxon>Araneae</taxon>
        <taxon>Araneomorphae</taxon>
        <taxon>Entelegynae</taxon>
        <taxon>Araneoidea</taxon>
        <taxon>Araneidae</taxon>
        <taxon>Araneus</taxon>
    </lineage>
</organism>